<gene>
    <name evidence="2" type="ORF">SAMN05216552_101286</name>
</gene>
<organism evidence="2 3">
    <name type="scientific">Pseudoduganella namucuonensis</name>
    <dbReference type="NCBI Taxonomy" id="1035707"/>
    <lineage>
        <taxon>Bacteria</taxon>
        <taxon>Pseudomonadati</taxon>
        <taxon>Pseudomonadota</taxon>
        <taxon>Betaproteobacteria</taxon>
        <taxon>Burkholderiales</taxon>
        <taxon>Oxalobacteraceae</taxon>
        <taxon>Telluria group</taxon>
        <taxon>Pseudoduganella</taxon>
    </lineage>
</organism>
<name>A0A1I7JNC6_9BURK</name>
<dbReference type="AlphaFoldDB" id="A0A1I7JNC6"/>
<dbReference type="Proteomes" id="UP000199391">
    <property type="component" value="Unassembled WGS sequence"/>
</dbReference>
<protein>
    <submittedName>
        <fullName evidence="2">Transcriptional regulator, MarR family</fullName>
    </submittedName>
</protein>
<feature type="domain" description="HTH marR-type" evidence="1">
    <location>
        <begin position="12"/>
        <end position="149"/>
    </location>
</feature>
<dbReference type="EMBL" id="FPBO01000012">
    <property type="protein sequence ID" value="SFU86684.1"/>
    <property type="molecule type" value="Genomic_DNA"/>
</dbReference>
<dbReference type="InterPro" id="IPR036390">
    <property type="entry name" value="WH_DNA-bd_sf"/>
</dbReference>
<evidence type="ECO:0000313" key="3">
    <source>
        <dbReference type="Proteomes" id="UP000199391"/>
    </source>
</evidence>
<evidence type="ECO:0000259" key="1">
    <source>
        <dbReference type="PROSITE" id="PS50995"/>
    </source>
</evidence>
<dbReference type="InterPro" id="IPR036388">
    <property type="entry name" value="WH-like_DNA-bd_sf"/>
</dbReference>
<keyword evidence="3" id="KW-1185">Reference proteome</keyword>
<dbReference type="Pfam" id="PF12802">
    <property type="entry name" value="MarR_2"/>
    <property type="match status" value="1"/>
</dbReference>
<dbReference type="SUPFAM" id="SSF46785">
    <property type="entry name" value="Winged helix' DNA-binding domain"/>
    <property type="match status" value="1"/>
</dbReference>
<dbReference type="PROSITE" id="PS50995">
    <property type="entry name" value="HTH_MARR_2"/>
    <property type="match status" value="1"/>
</dbReference>
<dbReference type="Gene3D" id="1.10.10.10">
    <property type="entry name" value="Winged helix-like DNA-binding domain superfamily/Winged helix DNA-binding domain"/>
    <property type="match status" value="1"/>
</dbReference>
<sequence>MTSDTALQAISQACTFFQLRKLTRTVSRLYDRHLAAAGLKTTQFSVLAHVSVQALPMAQLAALLGAERTTLTRNLKPLADAGWLTLQPGSDPRQRIVTITEQGRAKVRSARSAWQAAQDEMRRVLGPEALRVLHADLAHAQQLLRALENGTEEGGDGA</sequence>
<dbReference type="GO" id="GO:0006950">
    <property type="term" value="P:response to stress"/>
    <property type="evidence" value="ECO:0007669"/>
    <property type="project" value="TreeGrafter"/>
</dbReference>
<dbReference type="InterPro" id="IPR039422">
    <property type="entry name" value="MarR/SlyA-like"/>
</dbReference>
<proteinExistence type="predicted"/>
<accession>A0A1I7JNC6</accession>
<evidence type="ECO:0000313" key="2">
    <source>
        <dbReference type="EMBL" id="SFU86684.1"/>
    </source>
</evidence>
<dbReference type="GO" id="GO:0003700">
    <property type="term" value="F:DNA-binding transcription factor activity"/>
    <property type="evidence" value="ECO:0007669"/>
    <property type="project" value="InterPro"/>
</dbReference>
<reference evidence="3" key="1">
    <citation type="submission" date="2016-10" db="EMBL/GenBank/DDBJ databases">
        <authorList>
            <person name="Varghese N."/>
            <person name="Submissions S."/>
        </authorList>
    </citation>
    <scope>NUCLEOTIDE SEQUENCE [LARGE SCALE GENOMIC DNA]</scope>
    <source>
        <strain evidence="3">CGMCC 1.11014</strain>
    </source>
</reference>
<dbReference type="STRING" id="1035707.SAMN05216552_101286"/>
<dbReference type="PANTHER" id="PTHR33164">
    <property type="entry name" value="TRANSCRIPTIONAL REGULATOR, MARR FAMILY"/>
    <property type="match status" value="1"/>
</dbReference>
<dbReference type="PANTHER" id="PTHR33164:SF105">
    <property type="entry name" value="TRANSCRIPTIONAL REPRESSOR PROTEIN-RELATED"/>
    <property type="match status" value="1"/>
</dbReference>
<dbReference type="SMART" id="SM00347">
    <property type="entry name" value="HTH_MARR"/>
    <property type="match status" value="1"/>
</dbReference>
<dbReference type="InterPro" id="IPR000835">
    <property type="entry name" value="HTH_MarR-typ"/>
</dbReference>